<dbReference type="Proteomes" id="UP000187344">
    <property type="component" value="Unassembled WGS sequence"/>
</dbReference>
<keyword evidence="3" id="KW-1185">Reference proteome</keyword>
<name>A0A1R0FA09_9HYPH</name>
<dbReference type="PANTHER" id="PTHR33608">
    <property type="entry name" value="BLL2464 PROTEIN"/>
    <property type="match status" value="1"/>
</dbReference>
<comment type="caution">
    <text evidence="2">The sequence shown here is derived from an EMBL/GenBank/DDBJ whole genome shotgun (WGS) entry which is preliminary data.</text>
</comment>
<dbReference type="RefSeq" id="WP_075868922.1">
    <property type="nucleotide sequence ID" value="NZ_CALYQA010000004.1"/>
</dbReference>
<dbReference type="OrthoDB" id="9794556at2"/>
<evidence type="ECO:0000313" key="3">
    <source>
        <dbReference type="Proteomes" id="UP000187344"/>
    </source>
</evidence>
<dbReference type="EMBL" id="LXYT01000001">
    <property type="protein sequence ID" value="OLY43758.1"/>
    <property type="molecule type" value="Genomic_DNA"/>
</dbReference>
<evidence type="ECO:0000313" key="2">
    <source>
        <dbReference type="EMBL" id="OLY43758.1"/>
    </source>
</evidence>
<feature type="domain" description="DUF58" evidence="1">
    <location>
        <begin position="59"/>
        <end position="252"/>
    </location>
</feature>
<gene>
    <name evidence="2" type="ORF">PEB0149_011930</name>
</gene>
<dbReference type="GeneID" id="92992121"/>
<dbReference type="PANTHER" id="PTHR33608:SF6">
    <property type="entry name" value="BLL2464 PROTEIN"/>
    <property type="match status" value="1"/>
</dbReference>
<reference evidence="2 3" key="1">
    <citation type="submission" date="2016-12" db="EMBL/GenBank/DDBJ databases">
        <title>Comparative genomics of Bartonella apis.</title>
        <authorList>
            <person name="Engel P."/>
        </authorList>
    </citation>
    <scope>NUCLEOTIDE SEQUENCE [LARGE SCALE GENOMIC DNA]</scope>
    <source>
        <strain evidence="2 3">PEB0149</strain>
    </source>
</reference>
<organism evidence="2 3">
    <name type="scientific">Bartonella apis</name>
    <dbReference type="NCBI Taxonomy" id="1686310"/>
    <lineage>
        <taxon>Bacteria</taxon>
        <taxon>Pseudomonadati</taxon>
        <taxon>Pseudomonadota</taxon>
        <taxon>Alphaproteobacteria</taxon>
        <taxon>Hyphomicrobiales</taxon>
        <taxon>Bartonellaceae</taxon>
        <taxon>Bartonella</taxon>
    </lineage>
</organism>
<dbReference type="Pfam" id="PF01882">
    <property type="entry name" value="DUF58"/>
    <property type="match status" value="1"/>
</dbReference>
<dbReference type="InterPro" id="IPR002881">
    <property type="entry name" value="DUF58"/>
</dbReference>
<proteinExistence type="predicted"/>
<protein>
    <recommendedName>
        <fullName evidence="1">DUF58 domain-containing protein</fullName>
    </recommendedName>
</protein>
<evidence type="ECO:0000259" key="1">
    <source>
        <dbReference type="Pfam" id="PF01882"/>
    </source>
</evidence>
<accession>A0A1R0FA09</accession>
<sequence length="301" mass="33886">MAIARDINVEAPTDLAVKARIQSARLPDLLVEARHIANTLMSGYHGRKKRGNGDNFWQFRPYVEGEPVSRIDWRRSARDDHIYLRDQEWAAAQTVWILPDQSPSMHYQSRFSDMPKDSYAMLMALTLCELFARSGERVAVPGLMAPTRSRNAAEEMALNFTTLKTQLTFGNFPDVSRHSHIIILSDFLDDPVKIAGNFAKLASANVTAHFVEVCDPAEERFPYHGRVEFIDPESHQRFLAGRAETFHDAYLLSYKARRQSFADLAKNTGASYHVAPTDKKPSSVILALATMIGQASGYRRG</sequence>
<dbReference type="AlphaFoldDB" id="A0A1R0FA09"/>